<name>A0A644YIU2_9ZZZZ</name>
<dbReference type="Pfam" id="PF02556">
    <property type="entry name" value="SecB"/>
    <property type="match status" value="1"/>
</dbReference>
<dbReference type="InterPro" id="IPR035958">
    <property type="entry name" value="SecB-like_sf"/>
</dbReference>
<dbReference type="InterPro" id="IPR003708">
    <property type="entry name" value="SecB"/>
</dbReference>
<dbReference type="SUPFAM" id="SSF54611">
    <property type="entry name" value="SecB-like"/>
    <property type="match status" value="1"/>
</dbReference>
<organism evidence="1">
    <name type="scientific">bioreactor metagenome</name>
    <dbReference type="NCBI Taxonomy" id="1076179"/>
    <lineage>
        <taxon>unclassified sequences</taxon>
        <taxon>metagenomes</taxon>
        <taxon>ecological metagenomes</taxon>
    </lineage>
</organism>
<comment type="caution">
    <text evidence="1">The sequence shown here is derived from an EMBL/GenBank/DDBJ whole genome shotgun (WGS) entry which is preliminary data.</text>
</comment>
<sequence>MLIKPVPGDKENPMPLEDTIGSIVKITKVVFDEVSFIRKGFKNLESEPLLSIGGSVNKISDGEYRVVLKLDVSKENEYDIAISISGFCSIDEECQNKDDLLQKNVTAILFPYARAELTLITSQPETDSLVLPEININEMFKHAVQTQTEPQ</sequence>
<dbReference type="EMBL" id="VSSQ01005120">
    <property type="protein sequence ID" value="MPM27928.1"/>
    <property type="molecule type" value="Genomic_DNA"/>
</dbReference>
<accession>A0A644YIU2</accession>
<dbReference type="GO" id="GO:0051262">
    <property type="term" value="P:protein tetramerization"/>
    <property type="evidence" value="ECO:0007669"/>
    <property type="project" value="InterPro"/>
</dbReference>
<protein>
    <recommendedName>
        <fullName evidence="2">Protein-export protein SecB</fullName>
    </recommendedName>
</protein>
<gene>
    <name evidence="1" type="ORF">SDC9_74444</name>
</gene>
<dbReference type="GO" id="GO:0015031">
    <property type="term" value="P:protein transport"/>
    <property type="evidence" value="ECO:0007669"/>
    <property type="project" value="InterPro"/>
</dbReference>
<dbReference type="AlphaFoldDB" id="A0A644YIU2"/>
<evidence type="ECO:0000313" key="1">
    <source>
        <dbReference type="EMBL" id="MPM27928.1"/>
    </source>
</evidence>
<proteinExistence type="predicted"/>
<dbReference type="Gene3D" id="3.10.420.10">
    <property type="entry name" value="SecB-like"/>
    <property type="match status" value="1"/>
</dbReference>
<evidence type="ECO:0008006" key="2">
    <source>
        <dbReference type="Google" id="ProtNLM"/>
    </source>
</evidence>
<dbReference type="GO" id="GO:0051082">
    <property type="term" value="F:unfolded protein binding"/>
    <property type="evidence" value="ECO:0007669"/>
    <property type="project" value="InterPro"/>
</dbReference>
<reference evidence="1" key="1">
    <citation type="submission" date="2019-08" db="EMBL/GenBank/DDBJ databases">
        <authorList>
            <person name="Kucharzyk K."/>
            <person name="Murdoch R.W."/>
            <person name="Higgins S."/>
            <person name="Loffler F."/>
        </authorList>
    </citation>
    <scope>NUCLEOTIDE SEQUENCE</scope>
</reference>